<dbReference type="GO" id="GO:0006633">
    <property type="term" value="P:fatty acid biosynthetic process"/>
    <property type="evidence" value="ECO:0007669"/>
    <property type="project" value="InterPro"/>
</dbReference>
<dbReference type="InterPro" id="IPR000794">
    <property type="entry name" value="Beta-ketoacyl_synthase"/>
</dbReference>
<dbReference type="Proteomes" id="UP000036403">
    <property type="component" value="Unassembled WGS sequence"/>
</dbReference>
<feature type="compositionally biased region" description="Basic and acidic residues" evidence="5">
    <location>
        <begin position="237"/>
        <end position="262"/>
    </location>
</feature>
<dbReference type="Pfam" id="PF02801">
    <property type="entry name" value="Ketoacyl-synt_C"/>
    <property type="match status" value="1"/>
</dbReference>
<evidence type="ECO:0000259" key="6">
    <source>
        <dbReference type="PROSITE" id="PS52004"/>
    </source>
</evidence>
<dbReference type="CDD" id="cd00834">
    <property type="entry name" value="KAS_I_II"/>
    <property type="match status" value="1"/>
</dbReference>
<name>A0A0J7L238_LASNI</name>
<feature type="compositionally biased region" description="Polar residues" evidence="5">
    <location>
        <begin position="345"/>
        <end position="366"/>
    </location>
</feature>
<organism evidence="7 8">
    <name type="scientific">Lasius niger</name>
    <name type="common">Black garden ant</name>
    <dbReference type="NCBI Taxonomy" id="67767"/>
    <lineage>
        <taxon>Eukaryota</taxon>
        <taxon>Metazoa</taxon>
        <taxon>Ecdysozoa</taxon>
        <taxon>Arthropoda</taxon>
        <taxon>Hexapoda</taxon>
        <taxon>Insecta</taxon>
        <taxon>Pterygota</taxon>
        <taxon>Neoptera</taxon>
        <taxon>Endopterygota</taxon>
        <taxon>Hymenoptera</taxon>
        <taxon>Apocrita</taxon>
        <taxon>Aculeata</taxon>
        <taxon>Formicoidea</taxon>
        <taxon>Formicidae</taxon>
        <taxon>Formicinae</taxon>
        <taxon>Lasius</taxon>
        <taxon>Lasius</taxon>
    </lineage>
</organism>
<dbReference type="InterPro" id="IPR014031">
    <property type="entry name" value="Ketoacyl_synth_C"/>
</dbReference>
<dbReference type="FunFam" id="3.40.47.10:FF:000015">
    <property type="entry name" value="3-oxoacyl-[acyl-carrier-protein] synthase, mitochondrial"/>
    <property type="match status" value="1"/>
</dbReference>
<dbReference type="PROSITE" id="PS00606">
    <property type="entry name" value="KS3_1"/>
    <property type="match status" value="1"/>
</dbReference>
<gene>
    <name evidence="7" type="ORF">RF55_2951</name>
</gene>
<evidence type="ECO:0000256" key="4">
    <source>
        <dbReference type="RuleBase" id="RU003694"/>
    </source>
</evidence>
<feature type="compositionally biased region" description="Low complexity" evidence="5">
    <location>
        <begin position="42"/>
        <end position="55"/>
    </location>
</feature>
<keyword evidence="3 4" id="KW-0808">Transferase</keyword>
<comment type="similarity">
    <text evidence="1 4">Belongs to the thiolase-like superfamily. Beta-ketoacyl-ACP synthases family.</text>
</comment>
<dbReference type="AlphaFoldDB" id="A0A0J7L238"/>
<dbReference type="STRING" id="67767.A0A0J7L238"/>
<dbReference type="NCBIfam" id="NF005589">
    <property type="entry name" value="PRK07314.1"/>
    <property type="match status" value="1"/>
</dbReference>
<evidence type="ECO:0000256" key="3">
    <source>
        <dbReference type="ARBA" id="ARBA00022679"/>
    </source>
</evidence>
<dbReference type="InterPro" id="IPR014030">
    <property type="entry name" value="Ketoacyl_synth_N"/>
</dbReference>
<evidence type="ECO:0000313" key="7">
    <source>
        <dbReference type="EMBL" id="KMQ96751.1"/>
    </source>
</evidence>
<protein>
    <recommendedName>
        <fullName evidence="2">beta-ketoacyl-[acyl-carrier-protein] synthase I</fullName>
        <ecNumber evidence="2">2.3.1.41</ecNumber>
    </recommendedName>
</protein>
<dbReference type="Pfam" id="PF00109">
    <property type="entry name" value="ketoacyl-synt"/>
    <property type="match status" value="1"/>
</dbReference>
<evidence type="ECO:0000256" key="2">
    <source>
        <dbReference type="ARBA" id="ARBA00013191"/>
    </source>
</evidence>
<feature type="region of interest" description="Disordered" evidence="5">
    <location>
        <begin position="1"/>
        <end position="127"/>
    </location>
</feature>
<dbReference type="InterPro" id="IPR016039">
    <property type="entry name" value="Thiolase-like"/>
</dbReference>
<keyword evidence="8" id="KW-1185">Reference proteome</keyword>
<dbReference type="EMBL" id="LBMM01001190">
    <property type="protein sequence ID" value="KMQ96751.1"/>
    <property type="molecule type" value="Genomic_DNA"/>
</dbReference>
<dbReference type="GO" id="GO:0005739">
    <property type="term" value="C:mitochondrion"/>
    <property type="evidence" value="ECO:0007669"/>
    <property type="project" value="TreeGrafter"/>
</dbReference>
<dbReference type="Gene3D" id="3.40.47.10">
    <property type="match status" value="1"/>
</dbReference>
<dbReference type="EC" id="2.3.1.41" evidence="2"/>
<dbReference type="InterPro" id="IPR020841">
    <property type="entry name" value="PKS_Beta-ketoAc_synthase_dom"/>
</dbReference>
<sequence length="757" mass="82273">MHAMEGATEGRRRQVDTAEDDDDKTPKTSSSSEIPQSQQNGAALPEETAAAPTATVSRVRVKRKAESPDTETPNTKSRQLLAGTSRQKVAATSGGNVTQRHTKVTSESVENKKRKSTNGQLSVNPRKKFCNDDEREEYISQIVGNDNETVDVLMVRADRLRADILALENLAHAKEMEWNEILRKRKLKEEAYVRLERKIQMTAYMESDGQLADPLPLATSSLGPVEWDNSDTAIPVSREKFESKEDITGERSSDSSKREKAAKVSPQQRIIPPKTNGENSRKRNQTSSPESRQIGEGRQGAIVDVRSIIADHRLKHPETVPRRGRRMRNSVNVALGAGGAMVETGHNTDSRPSSTESCKSNPSTNDSMNYKDILVQFAKMSQQAALVPKGNAPHELNIDSHFTKSELRTMCTHTAYALIATEEALLDAKWIPNDENDKRDTGVSVGIGMIDLVDVCTTYEASKKGYSKISPFFVPRILPNMTAGHISIKYGFHGPNHAVSTACATGAHAIGDAFRFIRGGETSVMVCGGAEACVSPLAIAAFCRLRALSTSKNDTPEEASRPFDRDRDGFVMGEGAAILVLEELNHALARDVPIYAEVLGYGLSGDASHITAPNEDGIGALLAMDRTVKDAGIESSEVTFINAHATSTPLGDTIEVKAIESLMGEHSRNVTVTSTKGAHGHLLGAAGNLEAAFTILAIKEGVIPPTLNLNNLDMETRLNFVPHTKAKWNTTKRRTALKNAFGFGGTNACLCFAQYVD</sequence>
<feature type="domain" description="Ketosynthase family 3 (KS3)" evidence="6">
    <location>
        <begin position="330"/>
        <end position="754"/>
    </location>
</feature>
<dbReference type="SMART" id="SM00825">
    <property type="entry name" value="PKS_KS"/>
    <property type="match status" value="1"/>
</dbReference>
<dbReference type="PANTHER" id="PTHR11712">
    <property type="entry name" value="POLYKETIDE SYNTHASE-RELATED"/>
    <property type="match status" value="1"/>
</dbReference>
<proteinExistence type="inferred from homology"/>
<dbReference type="OrthoDB" id="5334845at2759"/>
<dbReference type="InterPro" id="IPR018201">
    <property type="entry name" value="Ketoacyl_synth_AS"/>
</dbReference>
<feature type="region of interest" description="Disordered" evidence="5">
    <location>
        <begin position="337"/>
        <end position="366"/>
    </location>
</feature>
<evidence type="ECO:0000256" key="5">
    <source>
        <dbReference type="SAM" id="MobiDB-lite"/>
    </source>
</evidence>
<dbReference type="PaxDb" id="67767-A0A0J7L238"/>
<evidence type="ECO:0000256" key="1">
    <source>
        <dbReference type="ARBA" id="ARBA00008467"/>
    </source>
</evidence>
<feature type="compositionally biased region" description="Polar residues" evidence="5">
    <location>
        <begin position="70"/>
        <end position="87"/>
    </location>
</feature>
<comment type="caution">
    <text evidence="7">The sequence shown here is derived from an EMBL/GenBank/DDBJ whole genome shotgun (WGS) entry which is preliminary data.</text>
</comment>
<evidence type="ECO:0000313" key="8">
    <source>
        <dbReference type="Proteomes" id="UP000036403"/>
    </source>
</evidence>
<dbReference type="SUPFAM" id="SSF53901">
    <property type="entry name" value="Thiolase-like"/>
    <property type="match status" value="2"/>
</dbReference>
<feature type="region of interest" description="Disordered" evidence="5">
    <location>
        <begin position="222"/>
        <end position="302"/>
    </location>
</feature>
<reference evidence="7 8" key="1">
    <citation type="submission" date="2015-04" db="EMBL/GenBank/DDBJ databases">
        <title>Lasius niger genome sequencing.</title>
        <authorList>
            <person name="Konorov E.A."/>
            <person name="Nikitin M.A."/>
            <person name="Kirill M.V."/>
            <person name="Chang P."/>
        </authorList>
    </citation>
    <scope>NUCLEOTIDE SEQUENCE [LARGE SCALE GENOMIC DNA]</scope>
    <source>
        <tissue evidence="7">Whole</tissue>
    </source>
</reference>
<dbReference type="PANTHER" id="PTHR11712:SF336">
    <property type="entry name" value="3-OXOACYL-[ACYL-CARRIER-PROTEIN] SYNTHASE, MITOCHONDRIAL"/>
    <property type="match status" value="1"/>
</dbReference>
<dbReference type="PROSITE" id="PS52004">
    <property type="entry name" value="KS3_2"/>
    <property type="match status" value="1"/>
</dbReference>
<accession>A0A0J7L238</accession>
<dbReference type="GO" id="GO:0004315">
    <property type="term" value="F:3-oxoacyl-[acyl-carrier-protein] synthase activity"/>
    <property type="evidence" value="ECO:0007669"/>
    <property type="project" value="UniProtKB-EC"/>
</dbReference>